<dbReference type="InterPro" id="IPR043502">
    <property type="entry name" value="DNA/RNA_pol_sf"/>
</dbReference>
<evidence type="ECO:0000259" key="1">
    <source>
        <dbReference type="Pfam" id="PF00078"/>
    </source>
</evidence>
<dbReference type="CDD" id="cd01650">
    <property type="entry name" value="RT_nLTR_like"/>
    <property type="match status" value="1"/>
</dbReference>
<dbReference type="AlphaFoldDB" id="A0AAW2ITP0"/>
<accession>A0AAW2ITP0</accession>
<dbReference type="Pfam" id="PF00078">
    <property type="entry name" value="RVT_1"/>
    <property type="match status" value="1"/>
</dbReference>
<organism evidence="2">
    <name type="scientific">Sesamum angustifolium</name>
    <dbReference type="NCBI Taxonomy" id="2727405"/>
    <lineage>
        <taxon>Eukaryota</taxon>
        <taxon>Viridiplantae</taxon>
        <taxon>Streptophyta</taxon>
        <taxon>Embryophyta</taxon>
        <taxon>Tracheophyta</taxon>
        <taxon>Spermatophyta</taxon>
        <taxon>Magnoliopsida</taxon>
        <taxon>eudicotyledons</taxon>
        <taxon>Gunneridae</taxon>
        <taxon>Pentapetalae</taxon>
        <taxon>asterids</taxon>
        <taxon>lamiids</taxon>
        <taxon>Lamiales</taxon>
        <taxon>Pedaliaceae</taxon>
        <taxon>Sesamum</taxon>
    </lineage>
</organism>
<comment type="caution">
    <text evidence="2">The sequence shown here is derived from an EMBL/GenBank/DDBJ whole genome shotgun (WGS) entry which is preliminary data.</text>
</comment>
<reference evidence="2" key="2">
    <citation type="journal article" date="2024" name="Plant">
        <title>Genomic evolution and insights into agronomic trait innovations of Sesamum species.</title>
        <authorList>
            <person name="Miao H."/>
            <person name="Wang L."/>
            <person name="Qu L."/>
            <person name="Liu H."/>
            <person name="Sun Y."/>
            <person name="Le M."/>
            <person name="Wang Q."/>
            <person name="Wei S."/>
            <person name="Zheng Y."/>
            <person name="Lin W."/>
            <person name="Duan Y."/>
            <person name="Cao H."/>
            <person name="Xiong S."/>
            <person name="Wang X."/>
            <person name="Wei L."/>
            <person name="Li C."/>
            <person name="Ma Q."/>
            <person name="Ju M."/>
            <person name="Zhao R."/>
            <person name="Li G."/>
            <person name="Mu C."/>
            <person name="Tian Q."/>
            <person name="Mei H."/>
            <person name="Zhang T."/>
            <person name="Gao T."/>
            <person name="Zhang H."/>
        </authorList>
    </citation>
    <scope>NUCLEOTIDE SEQUENCE</scope>
    <source>
        <strain evidence="2">G01</strain>
    </source>
</reference>
<gene>
    <name evidence="2" type="ORF">Sangu_2797000</name>
</gene>
<evidence type="ECO:0000313" key="2">
    <source>
        <dbReference type="EMBL" id="KAL0285025.1"/>
    </source>
</evidence>
<proteinExistence type="predicted"/>
<reference evidence="2" key="1">
    <citation type="submission" date="2020-06" db="EMBL/GenBank/DDBJ databases">
        <authorList>
            <person name="Li T."/>
            <person name="Hu X."/>
            <person name="Zhang T."/>
            <person name="Song X."/>
            <person name="Zhang H."/>
            <person name="Dai N."/>
            <person name="Sheng W."/>
            <person name="Hou X."/>
            <person name="Wei L."/>
        </authorList>
    </citation>
    <scope>NUCLEOTIDE SEQUENCE</scope>
    <source>
        <strain evidence="2">G01</strain>
        <tissue evidence="2">Leaf</tissue>
    </source>
</reference>
<dbReference type="SUPFAM" id="SSF56672">
    <property type="entry name" value="DNA/RNA polymerases"/>
    <property type="match status" value="1"/>
</dbReference>
<name>A0AAW2ITP0_9LAMI</name>
<dbReference type="InterPro" id="IPR000477">
    <property type="entry name" value="RT_dom"/>
</dbReference>
<sequence length="343" mass="39171">MLLKRRVGRQRPVWKIRRFREALASNDLYDLGFEGTPCTWCNQHPEPNTIYERLDRACTDPIWRNRLIPAEKQIQSVGLRIAEGQWLDNEKDIQNHIEAYFGDIFRTRNPSKEELEKGTEAITARISDSMLQEISRPCTADKVSQALSYMAPLKSPGPDGLPPFFFQKYWHVVHHDVISSTLMILNDLILPSELNKTHIVLIPKCKKLDTLNQFRPISLCNVADKIASKAIANRLKPILDAIISLCQADFVPGKLITDNVLLAFEANHYLNTKKWGKKGHMALKLDISKVYDKVEWKFLGKVPYRLGFPPKFVELVMICVSTMSYNFILCGTQFGSVTPQTGL</sequence>
<protein>
    <recommendedName>
        <fullName evidence="1">Reverse transcriptase domain-containing protein</fullName>
    </recommendedName>
</protein>
<feature type="domain" description="Reverse transcriptase" evidence="1">
    <location>
        <begin position="206"/>
        <end position="337"/>
    </location>
</feature>
<dbReference type="PANTHER" id="PTHR19446">
    <property type="entry name" value="REVERSE TRANSCRIPTASES"/>
    <property type="match status" value="1"/>
</dbReference>
<dbReference type="EMBL" id="JACGWK010001619">
    <property type="protein sequence ID" value="KAL0285025.1"/>
    <property type="molecule type" value="Genomic_DNA"/>
</dbReference>